<accession>A0AA41R090</accession>
<feature type="transmembrane region" description="Helical" evidence="7">
    <location>
        <begin position="40"/>
        <end position="66"/>
    </location>
</feature>
<feature type="transmembrane region" description="Helical" evidence="7">
    <location>
        <begin position="139"/>
        <end position="161"/>
    </location>
</feature>
<comment type="similarity">
    <text evidence="2 7">Belongs to the UPF0056 (MarC) family.</text>
</comment>
<comment type="caution">
    <text evidence="8">The sequence shown here is derived from an EMBL/GenBank/DDBJ whole genome shotgun (WGS) entry which is preliminary data.</text>
</comment>
<dbReference type="NCBIfam" id="TIGR00427">
    <property type="entry name" value="NAAT family transporter"/>
    <property type="match status" value="1"/>
</dbReference>
<dbReference type="GO" id="GO:0005886">
    <property type="term" value="C:plasma membrane"/>
    <property type="evidence" value="ECO:0007669"/>
    <property type="project" value="UniProtKB-SubCell"/>
</dbReference>
<dbReference type="RefSeq" id="WP_246902305.1">
    <property type="nucleotide sequence ID" value="NZ_JALJRB010000001.1"/>
</dbReference>
<dbReference type="InterPro" id="IPR002771">
    <property type="entry name" value="Multi_antbiot-R_MarC"/>
</dbReference>
<evidence type="ECO:0000256" key="2">
    <source>
        <dbReference type="ARBA" id="ARBA00009784"/>
    </source>
</evidence>
<feature type="transmembrane region" description="Helical" evidence="7">
    <location>
        <begin position="105"/>
        <end position="127"/>
    </location>
</feature>
<feature type="transmembrane region" description="Helical" evidence="7">
    <location>
        <begin position="6"/>
        <end position="28"/>
    </location>
</feature>
<evidence type="ECO:0000256" key="7">
    <source>
        <dbReference type="RuleBase" id="RU362048"/>
    </source>
</evidence>
<evidence type="ECO:0000313" key="9">
    <source>
        <dbReference type="Proteomes" id="UP001165427"/>
    </source>
</evidence>
<evidence type="ECO:0000256" key="4">
    <source>
        <dbReference type="ARBA" id="ARBA00022692"/>
    </source>
</evidence>
<keyword evidence="3" id="KW-1003">Cell membrane</keyword>
<evidence type="ECO:0000313" key="8">
    <source>
        <dbReference type="EMBL" id="MCJ8499176.1"/>
    </source>
</evidence>
<dbReference type="EMBL" id="JALJRB010000001">
    <property type="protein sequence ID" value="MCJ8499176.1"/>
    <property type="molecule type" value="Genomic_DNA"/>
</dbReference>
<evidence type="ECO:0000256" key="1">
    <source>
        <dbReference type="ARBA" id="ARBA00004651"/>
    </source>
</evidence>
<evidence type="ECO:0000256" key="6">
    <source>
        <dbReference type="ARBA" id="ARBA00023136"/>
    </source>
</evidence>
<comment type="subcellular location">
    <subcellularLocation>
        <location evidence="1 7">Cell membrane</location>
        <topology evidence="1 7">Multi-pass membrane protein</topology>
    </subcellularLocation>
</comment>
<proteinExistence type="inferred from homology"/>
<reference evidence="8" key="1">
    <citation type="submission" date="2022-04" db="EMBL/GenBank/DDBJ databases">
        <title>Desulfatitalea alkaliphila sp. nov., a novel anaerobic sulfate-reducing bacterium isolated from terrestrial mud volcano, Taman Peninsula, Russia.</title>
        <authorList>
            <person name="Khomyakova M.A."/>
            <person name="Merkel A.Y."/>
            <person name="Slobodkin A.I."/>
        </authorList>
    </citation>
    <scope>NUCLEOTIDE SEQUENCE</scope>
    <source>
        <strain evidence="8">M08but</strain>
    </source>
</reference>
<organism evidence="8 9">
    <name type="scientific">Desulfatitalea alkaliphila</name>
    <dbReference type="NCBI Taxonomy" id="2929485"/>
    <lineage>
        <taxon>Bacteria</taxon>
        <taxon>Pseudomonadati</taxon>
        <taxon>Thermodesulfobacteriota</taxon>
        <taxon>Desulfobacteria</taxon>
        <taxon>Desulfobacterales</taxon>
        <taxon>Desulfosarcinaceae</taxon>
        <taxon>Desulfatitalea</taxon>
    </lineage>
</organism>
<feature type="transmembrane region" description="Helical" evidence="7">
    <location>
        <begin position="72"/>
        <end position="93"/>
    </location>
</feature>
<name>A0AA41R090_9BACT</name>
<dbReference type="AlphaFoldDB" id="A0AA41R090"/>
<keyword evidence="6 7" id="KW-0472">Membrane</keyword>
<sequence>MSSLLLSLWIKLFFVLTPFFALTMFLTLTEGYDAPERRKLALKVALVTAAVCLVLFFAGRQIFALFGITLDAFRIGAGVLLLLSGISLVHGRATAAAAGAAEGDVAVVPLAIPIIVGPATTGTLLVLGAEMVGLAQKAVGVLALLAAVACIGGVLLAGTYIQRALGIRGIAILSKLTGLILSALAAQMIMMGVQGFLGIS</sequence>
<keyword evidence="9" id="KW-1185">Reference proteome</keyword>
<dbReference type="PANTHER" id="PTHR33508">
    <property type="entry name" value="UPF0056 MEMBRANE PROTEIN YHCE"/>
    <property type="match status" value="1"/>
</dbReference>
<protein>
    <recommendedName>
        <fullName evidence="7">UPF0056 membrane protein</fullName>
    </recommendedName>
</protein>
<keyword evidence="4 7" id="KW-0812">Transmembrane</keyword>
<feature type="transmembrane region" description="Helical" evidence="7">
    <location>
        <begin position="173"/>
        <end position="197"/>
    </location>
</feature>
<dbReference type="Proteomes" id="UP001165427">
    <property type="component" value="Unassembled WGS sequence"/>
</dbReference>
<gene>
    <name evidence="8" type="ORF">MRX98_01205</name>
</gene>
<evidence type="ECO:0000256" key="3">
    <source>
        <dbReference type="ARBA" id="ARBA00022475"/>
    </source>
</evidence>
<keyword evidence="5 7" id="KW-1133">Transmembrane helix</keyword>
<dbReference type="PANTHER" id="PTHR33508:SF1">
    <property type="entry name" value="UPF0056 MEMBRANE PROTEIN YHCE"/>
    <property type="match status" value="1"/>
</dbReference>
<dbReference type="Pfam" id="PF01914">
    <property type="entry name" value="MarC"/>
    <property type="match status" value="1"/>
</dbReference>
<evidence type="ECO:0000256" key="5">
    <source>
        <dbReference type="ARBA" id="ARBA00022989"/>
    </source>
</evidence>